<dbReference type="SUPFAM" id="SSF48264">
    <property type="entry name" value="Cytochrome P450"/>
    <property type="match status" value="1"/>
</dbReference>
<reference evidence="7" key="1">
    <citation type="submission" date="2020-02" db="EMBL/GenBank/DDBJ databases">
        <authorList>
            <person name="Meier V. D."/>
        </authorList>
    </citation>
    <scope>NUCLEOTIDE SEQUENCE</scope>
    <source>
        <strain evidence="7">AVDCRST_MAG46</strain>
    </source>
</reference>
<dbReference type="GO" id="GO:0005506">
    <property type="term" value="F:iron ion binding"/>
    <property type="evidence" value="ECO:0007669"/>
    <property type="project" value="InterPro"/>
</dbReference>
<protein>
    <submittedName>
        <fullName evidence="7">Cytochrome P450 hydroxylase</fullName>
    </submittedName>
</protein>
<keyword evidence="3" id="KW-0479">Metal-binding</keyword>
<dbReference type="Pfam" id="PF00067">
    <property type="entry name" value="p450"/>
    <property type="match status" value="1"/>
</dbReference>
<dbReference type="InterPro" id="IPR001128">
    <property type="entry name" value="Cyt_P450"/>
</dbReference>
<accession>A0A6J4LPX8</accession>
<evidence type="ECO:0000256" key="4">
    <source>
        <dbReference type="ARBA" id="ARBA00023002"/>
    </source>
</evidence>
<dbReference type="FunFam" id="1.10.630.10:FF:000018">
    <property type="entry name" value="Cytochrome P450 monooxygenase"/>
    <property type="match status" value="1"/>
</dbReference>
<evidence type="ECO:0000313" key="7">
    <source>
        <dbReference type="EMBL" id="CAA9336750.1"/>
    </source>
</evidence>
<dbReference type="Gene3D" id="1.10.630.10">
    <property type="entry name" value="Cytochrome P450"/>
    <property type="match status" value="1"/>
</dbReference>
<evidence type="ECO:0000256" key="5">
    <source>
        <dbReference type="ARBA" id="ARBA00023004"/>
    </source>
</evidence>
<dbReference type="GO" id="GO:0004497">
    <property type="term" value="F:monooxygenase activity"/>
    <property type="evidence" value="ECO:0007669"/>
    <property type="project" value="UniProtKB-KW"/>
</dbReference>
<evidence type="ECO:0000256" key="6">
    <source>
        <dbReference type="ARBA" id="ARBA00023033"/>
    </source>
</evidence>
<comment type="similarity">
    <text evidence="1">Belongs to the cytochrome P450 family.</text>
</comment>
<dbReference type="EMBL" id="CADCUD010000114">
    <property type="protein sequence ID" value="CAA9336750.1"/>
    <property type="molecule type" value="Genomic_DNA"/>
</dbReference>
<dbReference type="AlphaFoldDB" id="A0A6J4LPX8"/>
<dbReference type="InterPro" id="IPR002397">
    <property type="entry name" value="Cyt_P450_B"/>
</dbReference>
<dbReference type="GO" id="GO:0016705">
    <property type="term" value="F:oxidoreductase activity, acting on paired donors, with incorporation or reduction of molecular oxygen"/>
    <property type="evidence" value="ECO:0007669"/>
    <property type="project" value="InterPro"/>
</dbReference>
<keyword evidence="6" id="KW-0503">Monooxygenase</keyword>
<keyword evidence="2" id="KW-0349">Heme</keyword>
<dbReference type="PRINTS" id="PR00359">
    <property type="entry name" value="BP450"/>
</dbReference>
<keyword evidence="4" id="KW-0560">Oxidoreductase</keyword>
<dbReference type="InterPro" id="IPR036396">
    <property type="entry name" value="Cyt_P450_sf"/>
</dbReference>
<dbReference type="PANTHER" id="PTHR46696:SF6">
    <property type="entry name" value="P450, PUTATIVE (EUROFUNG)-RELATED"/>
    <property type="match status" value="1"/>
</dbReference>
<evidence type="ECO:0000256" key="1">
    <source>
        <dbReference type="ARBA" id="ARBA00010617"/>
    </source>
</evidence>
<proteinExistence type="inferred from homology"/>
<dbReference type="PANTHER" id="PTHR46696">
    <property type="entry name" value="P450, PUTATIVE (EUROFUNG)-RELATED"/>
    <property type="match status" value="1"/>
</dbReference>
<evidence type="ECO:0000256" key="3">
    <source>
        <dbReference type="ARBA" id="ARBA00022723"/>
    </source>
</evidence>
<dbReference type="GO" id="GO:0020037">
    <property type="term" value="F:heme binding"/>
    <property type="evidence" value="ECO:0007669"/>
    <property type="project" value="InterPro"/>
</dbReference>
<dbReference type="PRINTS" id="PR00385">
    <property type="entry name" value="P450"/>
</dbReference>
<keyword evidence="5" id="KW-0408">Iron</keyword>
<dbReference type="CDD" id="cd11030">
    <property type="entry name" value="CYP105-like"/>
    <property type="match status" value="1"/>
</dbReference>
<sequence length="427" mass="46641">MQQLVAPVQRWVGRLLLTRLPPKKIDIAKISSMPAKLTLPFRRDGLDPVPELGRRRATEPVSKLMNVFGYTVWVATSQEAVRAVLSDAAGFSNDLRPMVGGEGDPVSQQIGGLGMTDPPEHTRLRRILTPEFTKRRLARLEPRIAEIVDQQLDELEKAGPVADLVQTFAFPIPFLVICELLGLPSEDRELFSQLGPARFDVSKGGAGAFGAMSQSRELLLDAVAKQRANPGEGLIGQIIRDLGNEIDDVELAGLADGVFLGGYETSVSMLSMGALVLLRDPSAMALLRSDDAAVDRVVEELLRYLTVVQVAFPRFARHDMVVAGTKLRAGDIVLCSLSGANRDTVFGPDAERFDPRRPPGPHVAFGHGFHRCVGAELGRMELRAAFQALARRFPDMELAVDPAELTFRELSIVYGIDSLPVRVPQRG</sequence>
<organism evidence="7">
    <name type="scientific">uncultured Nocardioidaceae bacterium</name>
    <dbReference type="NCBI Taxonomy" id="253824"/>
    <lineage>
        <taxon>Bacteria</taxon>
        <taxon>Bacillati</taxon>
        <taxon>Actinomycetota</taxon>
        <taxon>Actinomycetes</taxon>
        <taxon>Propionibacteriales</taxon>
        <taxon>Nocardioidaceae</taxon>
        <taxon>environmental samples</taxon>
    </lineage>
</organism>
<evidence type="ECO:0000256" key="2">
    <source>
        <dbReference type="ARBA" id="ARBA00022617"/>
    </source>
</evidence>
<name>A0A6J4LPX8_9ACTN</name>
<gene>
    <name evidence="7" type="ORF">AVDCRST_MAG46-1735</name>
</gene>